<dbReference type="PANTHER" id="PTHR43464:SF19">
    <property type="entry name" value="UBIQUINONE BIOSYNTHESIS O-METHYLTRANSFERASE, MITOCHONDRIAL"/>
    <property type="match status" value="1"/>
</dbReference>
<dbReference type="SUPFAM" id="SSF53335">
    <property type="entry name" value="S-adenosyl-L-methionine-dependent methyltransferases"/>
    <property type="match status" value="1"/>
</dbReference>
<dbReference type="Pfam" id="PF08241">
    <property type="entry name" value="Methyltransf_11"/>
    <property type="match status" value="1"/>
</dbReference>
<keyword evidence="1 5" id="KW-0489">Methyltransferase</keyword>
<evidence type="ECO:0000313" key="6">
    <source>
        <dbReference type="Proteomes" id="UP000032430"/>
    </source>
</evidence>
<evidence type="ECO:0000313" key="5">
    <source>
        <dbReference type="EMBL" id="CEG58359.1"/>
    </source>
</evidence>
<name>A0A098G8P0_9GAMM</name>
<dbReference type="InterPro" id="IPR029063">
    <property type="entry name" value="SAM-dependent_MTases_sf"/>
</dbReference>
<dbReference type="Gene3D" id="3.40.50.150">
    <property type="entry name" value="Vaccinia Virus protein VP39"/>
    <property type="match status" value="1"/>
</dbReference>
<sequence>MEKVIEDINTKYERHYASRTNLKVYPTEFVVRTMLANYPNLNFLKPVPGNKILDVGFGDGRNTVLLCDIGLDVSGIEITSGIVEQTQERLAIMGHSPDLRVGRNSSIPFENAKFDYILACHCCYYCDENQTLLDNLNEYSRVLKKDGYLIASVANKSSYIFDNAQELDDGTLIVAQDPYSNRNGYRLQAFSNKKDIETYFSPLFKNFSFGSADNEYYGITERVFWVVCQKR</sequence>
<evidence type="ECO:0000256" key="2">
    <source>
        <dbReference type="ARBA" id="ARBA00022679"/>
    </source>
</evidence>
<dbReference type="CDD" id="cd02440">
    <property type="entry name" value="AdoMet_MTases"/>
    <property type="match status" value="1"/>
</dbReference>
<dbReference type="KEGG" id="lfa:LFA_3010"/>
<dbReference type="EMBL" id="LN614827">
    <property type="protein sequence ID" value="CEG58359.1"/>
    <property type="molecule type" value="Genomic_DNA"/>
</dbReference>
<accession>A0A098G8P0</accession>
<dbReference type="AlphaFoldDB" id="A0A098G8P0"/>
<keyword evidence="6" id="KW-1185">Reference proteome</keyword>
<keyword evidence="2 5" id="KW-0808">Transferase</keyword>
<dbReference type="HOGENOM" id="CLU_1198561_0_0_6"/>
<evidence type="ECO:0000259" key="4">
    <source>
        <dbReference type="Pfam" id="PF08241"/>
    </source>
</evidence>
<proteinExistence type="predicted"/>
<evidence type="ECO:0000256" key="3">
    <source>
        <dbReference type="ARBA" id="ARBA00022691"/>
    </source>
</evidence>
<dbReference type="PANTHER" id="PTHR43464">
    <property type="entry name" value="METHYLTRANSFERASE"/>
    <property type="match status" value="1"/>
</dbReference>
<evidence type="ECO:0000256" key="1">
    <source>
        <dbReference type="ARBA" id="ARBA00022603"/>
    </source>
</evidence>
<dbReference type="Proteomes" id="UP000032430">
    <property type="component" value="Chromosome I"/>
</dbReference>
<dbReference type="GO" id="GO:0032259">
    <property type="term" value="P:methylation"/>
    <property type="evidence" value="ECO:0007669"/>
    <property type="project" value="UniProtKB-KW"/>
</dbReference>
<dbReference type="RefSeq" id="WP_045096690.1">
    <property type="nucleotide sequence ID" value="NZ_LN614827.1"/>
</dbReference>
<organism evidence="5 6">
    <name type="scientific">Legionella fallonii LLAP-10</name>
    <dbReference type="NCBI Taxonomy" id="1212491"/>
    <lineage>
        <taxon>Bacteria</taxon>
        <taxon>Pseudomonadati</taxon>
        <taxon>Pseudomonadota</taxon>
        <taxon>Gammaproteobacteria</taxon>
        <taxon>Legionellales</taxon>
        <taxon>Legionellaceae</taxon>
        <taxon>Legionella</taxon>
    </lineage>
</organism>
<dbReference type="STRING" id="1212491.LFA_3010"/>
<reference evidence="6" key="1">
    <citation type="submission" date="2014-09" db="EMBL/GenBank/DDBJ databases">
        <authorList>
            <person name="Gomez-Valero L."/>
        </authorList>
    </citation>
    <scope>NUCLEOTIDE SEQUENCE [LARGE SCALE GENOMIC DNA]</scope>
    <source>
        <strain evidence="6">ATCC700992</strain>
    </source>
</reference>
<dbReference type="GO" id="GO:0008757">
    <property type="term" value="F:S-adenosylmethionine-dependent methyltransferase activity"/>
    <property type="evidence" value="ECO:0007669"/>
    <property type="project" value="InterPro"/>
</dbReference>
<dbReference type="InterPro" id="IPR013216">
    <property type="entry name" value="Methyltransf_11"/>
</dbReference>
<feature type="domain" description="Methyltransferase type 11" evidence="4">
    <location>
        <begin position="53"/>
        <end position="150"/>
    </location>
</feature>
<dbReference type="OrthoDB" id="9772751at2"/>
<protein>
    <submittedName>
        <fullName evidence="5">Methyltransferase</fullName>
    </submittedName>
</protein>
<keyword evidence="3" id="KW-0949">S-adenosyl-L-methionine</keyword>
<gene>
    <name evidence="5" type="ORF">LFA_3010</name>
</gene>